<dbReference type="WBParaSite" id="scaffold6866_cov215.g11368">
    <property type="protein sequence ID" value="scaffold6866_cov215.g11368"/>
    <property type="gene ID" value="scaffold6866_cov215.g11368"/>
</dbReference>
<keyword evidence="4" id="KW-0001">2Fe-2S</keyword>
<reference evidence="13" key="1">
    <citation type="submission" date="2022-11" db="UniProtKB">
        <authorList>
            <consortium name="WormBaseParasite"/>
        </authorList>
    </citation>
    <scope>IDENTIFICATION</scope>
</reference>
<evidence type="ECO:0000313" key="13">
    <source>
        <dbReference type="WBParaSite" id="scaffold6866_cov215.g11368"/>
    </source>
</evidence>
<evidence type="ECO:0000256" key="6">
    <source>
        <dbReference type="ARBA" id="ARBA00022827"/>
    </source>
</evidence>
<dbReference type="InterPro" id="IPR036922">
    <property type="entry name" value="Rieske_2Fe-2S_sf"/>
</dbReference>
<evidence type="ECO:0000259" key="11">
    <source>
        <dbReference type="PROSITE" id="PS51296"/>
    </source>
</evidence>
<evidence type="ECO:0000313" key="12">
    <source>
        <dbReference type="Proteomes" id="UP000887561"/>
    </source>
</evidence>
<dbReference type="InterPro" id="IPR036188">
    <property type="entry name" value="FAD/NAD-bd_sf"/>
</dbReference>
<dbReference type="PRINTS" id="PR00368">
    <property type="entry name" value="FADPNR"/>
</dbReference>
<feature type="domain" description="Rieske" evidence="11">
    <location>
        <begin position="110"/>
        <end position="205"/>
    </location>
</feature>
<dbReference type="SUPFAM" id="SSF50022">
    <property type="entry name" value="ISP domain"/>
    <property type="match status" value="1"/>
</dbReference>
<dbReference type="Proteomes" id="UP000887561">
    <property type="component" value="Unplaced"/>
</dbReference>
<name>A0A915N0C2_MELJA</name>
<evidence type="ECO:0000256" key="8">
    <source>
        <dbReference type="ARBA" id="ARBA00023004"/>
    </source>
</evidence>
<evidence type="ECO:0000256" key="1">
    <source>
        <dbReference type="ARBA" id="ARBA00001974"/>
    </source>
</evidence>
<dbReference type="PANTHER" id="PTHR43557">
    <property type="entry name" value="APOPTOSIS-INDUCING FACTOR 1"/>
    <property type="match status" value="1"/>
</dbReference>
<dbReference type="Gene3D" id="2.102.10.10">
    <property type="entry name" value="Rieske [2Fe-2S] iron-sulphur domain"/>
    <property type="match status" value="1"/>
</dbReference>
<evidence type="ECO:0000256" key="9">
    <source>
        <dbReference type="ARBA" id="ARBA00023014"/>
    </source>
</evidence>
<dbReference type="SUPFAM" id="SSF55424">
    <property type="entry name" value="FAD/NAD-linked reductases, dimerisation (C-terminal) domain"/>
    <property type="match status" value="1"/>
</dbReference>
<accession>A0A915N0C2</accession>
<keyword evidence="7" id="KW-0560">Oxidoreductase</keyword>
<comment type="similarity">
    <text evidence="2">Belongs to the FAD-dependent oxidoreductase family.</text>
</comment>
<keyword evidence="12" id="KW-1185">Reference proteome</keyword>
<keyword evidence="9" id="KW-0411">Iron-sulfur</keyword>
<dbReference type="GO" id="GO:0051537">
    <property type="term" value="F:2 iron, 2 sulfur cluster binding"/>
    <property type="evidence" value="ECO:0007669"/>
    <property type="project" value="UniProtKB-KW"/>
</dbReference>
<dbReference type="Pfam" id="PF07992">
    <property type="entry name" value="Pyr_redox_2"/>
    <property type="match status" value="1"/>
</dbReference>
<dbReference type="Pfam" id="PF00355">
    <property type="entry name" value="Rieske"/>
    <property type="match status" value="1"/>
</dbReference>
<proteinExistence type="inferred from homology"/>
<dbReference type="PROSITE" id="PS51296">
    <property type="entry name" value="RIESKE"/>
    <property type="match status" value="1"/>
</dbReference>
<dbReference type="InterPro" id="IPR050446">
    <property type="entry name" value="FAD-oxidoreductase/Apoptosis"/>
</dbReference>
<dbReference type="GO" id="GO:0016651">
    <property type="term" value="F:oxidoreductase activity, acting on NAD(P)H"/>
    <property type="evidence" value="ECO:0007669"/>
    <property type="project" value="TreeGrafter"/>
</dbReference>
<evidence type="ECO:0000256" key="4">
    <source>
        <dbReference type="ARBA" id="ARBA00022714"/>
    </source>
</evidence>
<evidence type="ECO:0000256" key="10">
    <source>
        <dbReference type="SAM" id="MobiDB-lite"/>
    </source>
</evidence>
<dbReference type="PANTHER" id="PTHR43557:SF2">
    <property type="entry name" value="RIESKE DOMAIN-CONTAINING PROTEIN-RELATED"/>
    <property type="match status" value="1"/>
</dbReference>
<evidence type="ECO:0000256" key="7">
    <source>
        <dbReference type="ARBA" id="ARBA00023002"/>
    </source>
</evidence>
<dbReference type="Gene3D" id="3.50.50.60">
    <property type="entry name" value="FAD/NAD(P)-binding domain"/>
    <property type="match status" value="2"/>
</dbReference>
<keyword evidence="5" id="KW-0479">Metal-binding</keyword>
<dbReference type="PRINTS" id="PR00411">
    <property type="entry name" value="PNDRDTASEI"/>
</dbReference>
<dbReference type="SUPFAM" id="SSF51905">
    <property type="entry name" value="FAD/NAD(P)-binding domain"/>
    <property type="match status" value="1"/>
</dbReference>
<dbReference type="InterPro" id="IPR023753">
    <property type="entry name" value="FAD/NAD-binding_dom"/>
</dbReference>
<keyword evidence="6" id="KW-0274">FAD</keyword>
<dbReference type="InterPro" id="IPR017941">
    <property type="entry name" value="Rieske_2Fe-2S"/>
</dbReference>
<feature type="region of interest" description="Disordered" evidence="10">
    <location>
        <begin position="1"/>
        <end position="65"/>
    </location>
</feature>
<evidence type="ECO:0000256" key="2">
    <source>
        <dbReference type="ARBA" id="ARBA00006442"/>
    </source>
</evidence>
<feature type="compositionally biased region" description="Basic and acidic residues" evidence="10">
    <location>
        <begin position="37"/>
        <end position="51"/>
    </location>
</feature>
<dbReference type="AlphaFoldDB" id="A0A915N0C2"/>
<dbReference type="InterPro" id="IPR016156">
    <property type="entry name" value="FAD/NAD-linked_Rdtase_dimer_sf"/>
</dbReference>
<comment type="cofactor">
    <cofactor evidence="1">
        <name>FAD</name>
        <dbReference type="ChEBI" id="CHEBI:57692"/>
    </cofactor>
</comment>
<evidence type="ECO:0000256" key="5">
    <source>
        <dbReference type="ARBA" id="ARBA00022723"/>
    </source>
</evidence>
<organism evidence="12 13">
    <name type="scientific">Meloidogyne javanica</name>
    <name type="common">Root-knot nematode worm</name>
    <dbReference type="NCBI Taxonomy" id="6303"/>
    <lineage>
        <taxon>Eukaryota</taxon>
        <taxon>Metazoa</taxon>
        <taxon>Ecdysozoa</taxon>
        <taxon>Nematoda</taxon>
        <taxon>Chromadorea</taxon>
        <taxon>Rhabditida</taxon>
        <taxon>Tylenchina</taxon>
        <taxon>Tylenchomorpha</taxon>
        <taxon>Tylenchoidea</taxon>
        <taxon>Meloidogynidae</taxon>
        <taxon>Meloidogyninae</taxon>
        <taxon>Meloidogyne</taxon>
        <taxon>Meloidogyne incognita group</taxon>
    </lineage>
</organism>
<sequence length="633" mass="70804">MAHGLSFNEKDSKYFGENDFNVNFGSENNLNKEEEEIGNKQNKEGNLKLKLEEEDDEAGNEFKTRLGENPYLVKPLYDSEGKMEEQNEKIFDLPDRSSKKDKINYLIIPDKEIQPPSPSPNFWLQQRLNSEEPLKSFAGSEFFALQSKCPNCKTPLINGVLCKSHIRCSIHGSAYNIRTGVLEDGVGLDSIWTFKIHVIGSALFTESISLEKLTSTRTVSPLNYSRISSEKTLITNPIIVVGGGIAGITCIETLRHLGYSGHILMISRENDLPYDRKSLSKRLFNDDNSHSFTLRSRDFLEKRLGVHLLLGHSVRNVRPEEKRIFVEYKQKNGGGGEPTLVRALEYEELGADYLEGITHLRTLNDAQQLSIELNESAKNVAIIGSGFLGFEISSLIYPIARSVSIYGKASTPLTLLGSEVGNEIRKFIREQGVIIRQDSVLRSIGGFDRVEDLKFRDGLTAIADTVIVAIGIMPSTSILMGSGIRTNAEGYILVDEAMRTNIPNIYACGDCVNFPISFNSGQVGERRINLPHWQVAQYQGKIAAYTIMGISARPRLVPFLWIRLFDRHLTFSSLDPTIPVDERILRGSLANNDFVAYFLKSDRVVGVASCGPANVAIQFMEIFKRDKFVTKAE</sequence>
<evidence type="ECO:0000256" key="3">
    <source>
        <dbReference type="ARBA" id="ARBA00022630"/>
    </source>
</evidence>
<keyword evidence="8" id="KW-0408">Iron</keyword>
<protein>
    <submittedName>
        <fullName evidence="13">Rieske domain-containing protein</fullName>
    </submittedName>
</protein>
<keyword evidence="3" id="KW-0285">Flavoprotein</keyword>
<dbReference type="GO" id="GO:0046872">
    <property type="term" value="F:metal ion binding"/>
    <property type="evidence" value="ECO:0007669"/>
    <property type="project" value="UniProtKB-KW"/>
</dbReference>
<feature type="compositionally biased region" description="Polar residues" evidence="10">
    <location>
        <begin position="20"/>
        <end position="29"/>
    </location>
</feature>
<dbReference type="GO" id="GO:0005737">
    <property type="term" value="C:cytoplasm"/>
    <property type="evidence" value="ECO:0007669"/>
    <property type="project" value="TreeGrafter"/>
</dbReference>